<dbReference type="PANTHER" id="PTHR33627:SF1">
    <property type="entry name" value="TRANSPOSASE"/>
    <property type="match status" value="1"/>
</dbReference>
<gene>
    <name evidence="2" type="ORF">FPZ41_15780</name>
</gene>
<keyword evidence="3" id="KW-1185">Reference proteome</keyword>
<evidence type="ECO:0000313" key="2">
    <source>
        <dbReference type="EMBL" id="MPY49949.1"/>
    </source>
</evidence>
<evidence type="ECO:0000313" key="3">
    <source>
        <dbReference type="Proteomes" id="UP000373149"/>
    </source>
</evidence>
<accession>A0A5N8WRQ2</accession>
<sequence>MTTSALALRTVPDAPPRPRRYAAPAGLLSEPALDPIAELAREVLHSLPRSDQRRSGELYLRGLLAAEGRKTLRNIAAPTGRPADAQRLHHFVSDSTWDWGPVRQALATLVDDAVRPVAWVVRATRTSRHGPGGVGVGPVVDPGTGRTVNGRRSVGLWLVTRDAGFPVNWRLILSSAWRDDPRRRDRFGIPATAAGGGSTSCGIDMVLEMAGRWGVRRAPVIIDARRAHVTGVVDTLSALDMPYLLRIRGSQHVGPGALPQRRSGSATLVTARQLATADQGSAVGHARNGAFGARREVVRHPCHTPATRHARRPHVLLVERDPLRPQCASYWLTNLTGHGTAALLWLARTPGRVSRYEAGPGGGIGLHDFEGRSFAGWHRHITLASVAHTAMTLLPAHHPHRTSGVMAP</sequence>
<protein>
    <submittedName>
        <fullName evidence="2">Transposase</fullName>
    </submittedName>
</protein>
<dbReference type="PANTHER" id="PTHR33627">
    <property type="entry name" value="TRANSPOSASE"/>
    <property type="match status" value="1"/>
</dbReference>
<comment type="caution">
    <text evidence="2">The sequence shown here is derived from an EMBL/GenBank/DDBJ whole genome shotgun (WGS) entry which is preliminary data.</text>
</comment>
<proteinExistence type="predicted"/>
<dbReference type="RefSeq" id="WP_152863114.1">
    <property type="nucleotide sequence ID" value="NZ_VMNX01000049.1"/>
</dbReference>
<dbReference type="Pfam" id="PF13546">
    <property type="entry name" value="DDE_5"/>
    <property type="match status" value="1"/>
</dbReference>
<dbReference type="AlphaFoldDB" id="A0A5N8WRQ2"/>
<dbReference type="EMBL" id="VMNX01000049">
    <property type="protein sequence ID" value="MPY49949.1"/>
    <property type="molecule type" value="Genomic_DNA"/>
</dbReference>
<reference evidence="2 3" key="1">
    <citation type="submission" date="2019-09" db="EMBL/GenBank/DDBJ databases">
        <authorList>
            <person name="Duangmal K."/>
            <person name="Teo W.F.A."/>
            <person name="Lipun K."/>
        </authorList>
    </citation>
    <scope>NUCLEOTIDE SEQUENCE [LARGE SCALE GENOMIC DNA]</scope>
    <source>
        <strain evidence="2 3">K1PN6</strain>
    </source>
</reference>
<feature type="domain" description="Transposase IS701-like DDE" evidence="1">
    <location>
        <begin position="43"/>
        <end position="264"/>
    </location>
</feature>
<dbReference type="Proteomes" id="UP000373149">
    <property type="component" value="Unassembled WGS sequence"/>
</dbReference>
<name>A0A5N8WRQ2_9ACTN</name>
<organism evidence="2 3">
    <name type="scientific">Streptomyces acidicola</name>
    <dbReference type="NCBI Taxonomy" id="2596892"/>
    <lineage>
        <taxon>Bacteria</taxon>
        <taxon>Bacillati</taxon>
        <taxon>Actinomycetota</taxon>
        <taxon>Actinomycetes</taxon>
        <taxon>Kitasatosporales</taxon>
        <taxon>Streptomycetaceae</taxon>
        <taxon>Streptomyces</taxon>
    </lineage>
</organism>
<evidence type="ECO:0000259" key="1">
    <source>
        <dbReference type="Pfam" id="PF13546"/>
    </source>
</evidence>
<dbReference type="InterPro" id="IPR038721">
    <property type="entry name" value="IS701-like_DDE_dom"/>
</dbReference>
<dbReference type="InterPro" id="IPR039365">
    <property type="entry name" value="IS701-like"/>
</dbReference>